<accession>A0AAU9JG42</accession>
<protein>
    <recommendedName>
        <fullName evidence="2">ENTH domain-containing protein</fullName>
    </recommendedName>
</protein>
<evidence type="ECO:0000256" key="1">
    <source>
        <dbReference type="SAM" id="MobiDB-lite"/>
    </source>
</evidence>
<gene>
    <name evidence="3" type="ORF">BSTOLATCC_MIC24300</name>
</gene>
<dbReference type="GO" id="GO:0005543">
    <property type="term" value="F:phospholipid binding"/>
    <property type="evidence" value="ECO:0007669"/>
    <property type="project" value="TreeGrafter"/>
</dbReference>
<evidence type="ECO:0000313" key="3">
    <source>
        <dbReference type="EMBL" id="CAG9319752.1"/>
    </source>
</evidence>
<dbReference type="PROSITE" id="PS50942">
    <property type="entry name" value="ENTH"/>
    <property type="match status" value="1"/>
</dbReference>
<dbReference type="GO" id="GO:0005886">
    <property type="term" value="C:plasma membrane"/>
    <property type="evidence" value="ECO:0007669"/>
    <property type="project" value="TreeGrafter"/>
</dbReference>
<name>A0AAU9JG42_9CILI</name>
<feature type="compositionally biased region" description="Low complexity" evidence="1">
    <location>
        <begin position="419"/>
        <end position="452"/>
    </location>
</feature>
<feature type="compositionally biased region" description="Polar residues" evidence="1">
    <location>
        <begin position="216"/>
        <end position="235"/>
    </location>
</feature>
<evidence type="ECO:0000259" key="2">
    <source>
        <dbReference type="PROSITE" id="PS50942"/>
    </source>
</evidence>
<dbReference type="GO" id="GO:0030276">
    <property type="term" value="F:clathrin binding"/>
    <property type="evidence" value="ECO:0007669"/>
    <property type="project" value="TreeGrafter"/>
</dbReference>
<keyword evidence="4" id="KW-1185">Reference proteome</keyword>
<dbReference type="Pfam" id="PF01417">
    <property type="entry name" value="ENTH"/>
    <property type="match status" value="1"/>
</dbReference>
<dbReference type="Proteomes" id="UP001162131">
    <property type="component" value="Unassembled WGS sequence"/>
</dbReference>
<feature type="region of interest" description="Disordered" evidence="1">
    <location>
        <begin position="285"/>
        <end position="485"/>
    </location>
</feature>
<feature type="compositionally biased region" description="Basic and acidic residues" evidence="1">
    <location>
        <begin position="203"/>
        <end position="215"/>
    </location>
</feature>
<dbReference type="SMART" id="SM00273">
    <property type="entry name" value="ENTH"/>
    <property type="match status" value="1"/>
</dbReference>
<dbReference type="AlphaFoldDB" id="A0AAU9JG42"/>
<feature type="compositionally biased region" description="Low complexity" evidence="1">
    <location>
        <begin position="328"/>
        <end position="384"/>
    </location>
</feature>
<feature type="region of interest" description="Disordered" evidence="1">
    <location>
        <begin position="187"/>
        <end position="263"/>
    </location>
</feature>
<dbReference type="EMBL" id="CAJZBQ010000023">
    <property type="protein sequence ID" value="CAG9319752.1"/>
    <property type="molecule type" value="Genomic_DNA"/>
</dbReference>
<dbReference type="GO" id="GO:0030125">
    <property type="term" value="C:clathrin vesicle coat"/>
    <property type="evidence" value="ECO:0007669"/>
    <property type="project" value="TreeGrafter"/>
</dbReference>
<dbReference type="InterPro" id="IPR008942">
    <property type="entry name" value="ENTH_VHS"/>
</dbReference>
<feature type="compositionally biased region" description="Polar residues" evidence="1">
    <location>
        <begin position="246"/>
        <end position="263"/>
    </location>
</feature>
<dbReference type="CDD" id="cd03571">
    <property type="entry name" value="ENTH"/>
    <property type="match status" value="1"/>
</dbReference>
<comment type="caution">
    <text evidence="3">The sequence shown here is derived from an EMBL/GenBank/DDBJ whole genome shotgun (WGS) entry which is preliminary data.</text>
</comment>
<dbReference type="PANTHER" id="PTHR12276:SF45">
    <property type="entry name" value="CLATHRIN INTERACTOR 1"/>
    <property type="match status" value="1"/>
</dbReference>
<feature type="compositionally biased region" description="Pro residues" evidence="1">
    <location>
        <begin position="453"/>
        <end position="464"/>
    </location>
</feature>
<dbReference type="GO" id="GO:0005768">
    <property type="term" value="C:endosome"/>
    <property type="evidence" value="ECO:0007669"/>
    <property type="project" value="TreeGrafter"/>
</dbReference>
<proteinExistence type="predicted"/>
<dbReference type="Gene3D" id="1.25.40.90">
    <property type="match status" value="1"/>
</dbReference>
<dbReference type="PANTHER" id="PTHR12276">
    <property type="entry name" value="EPSIN/ENT-RELATED"/>
    <property type="match status" value="1"/>
</dbReference>
<evidence type="ECO:0000313" key="4">
    <source>
        <dbReference type="Proteomes" id="UP001162131"/>
    </source>
</evidence>
<sequence length="535" mass="60889">MLKKAFTSISDKLTLTPTERLLKEAINDEEAGVPSSTLYKIAELTSQPFEYPIVMRHIWDSLKSSNKQWRKILKTFQAMEILLKFGSSRCVQELRDRLEELRRFTQFYAVDKEGNRVTQVSEKARELTNILSDFSLIETERENARKQRGKFVGISSEEFKGKKSSTGGSGRNENYMWNARREENKIIREKESSGGSSFAPGIRNDETRTENERNQESSTRLSQTQPSVIGQSNPPVSHPNPPRVHQQPQTSIHPPQVNQPTQIAQPPQVTRPIYTNPPAAINKPAQKAFVPDFPQAPVEVSNPYMQRPQEAIQVQNSPQQFPQPPLSSPQYQQYPATNINPPQSYSQPQSYPSQTQSYPSQPQSYPSQPQSYPSQPQSYPLQPQSYPPQPQSYPPQPQSYPPQPQSYPPQPQSYPPQSQPYQPNIPQNQYSQSSNSPMPQYNPSIQSPYQPYYSPPTNQPPPIYSSPQLPYNNQPNYGYNQPPQQSRIVKHNMDGQINIPDVQFNQNTKKIDPQQAITTPVDLNSLINLDNLDSK</sequence>
<feature type="compositionally biased region" description="Low complexity" evidence="1">
    <location>
        <begin position="465"/>
        <end position="485"/>
    </location>
</feature>
<organism evidence="3 4">
    <name type="scientific">Blepharisma stoltei</name>
    <dbReference type="NCBI Taxonomy" id="1481888"/>
    <lineage>
        <taxon>Eukaryota</taxon>
        <taxon>Sar</taxon>
        <taxon>Alveolata</taxon>
        <taxon>Ciliophora</taxon>
        <taxon>Postciliodesmatophora</taxon>
        <taxon>Heterotrichea</taxon>
        <taxon>Heterotrichida</taxon>
        <taxon>Blepharismidae</taxon>
        <taxon>Blepharisma</taxon>
    </lineage>
</organism>
<feature type="compositionally biased region" description="Pro residues" evidence="1">
    <location>
        <begin position="385"/>
        <end position="418"/>
    </location>
</feature>
<reference evidence="3" key="1">
    <citation type="submission" date="2021-09" db="EMBL/GenBank/DDBJ databases">
        <authorList>
            <consortium name="AG Swart"/>
            <person name="Singh M."/>
            <person name="Singh A."/>
            <person name="Seah K."/>
            <person name="Emmerich C."/>
        </authorList>
    </citation>
    <scope>NUCLEOTIDE SEQUENCE</scope>
    <source>
        <strain evidence="3">ATCC30299</strain>
    </source>
</reference>
<dbReference type="InterPro" id="IPR013809">
    <property type="entry name" value="ENTH"/>
</dbReference>
<feature type="domain" description="ENTH" evidence="2">
    <location>
        <begin position="10"/>
        <end position="141"/>
    </location>
</feature>
<dbReference type="SUPFAM" id="SSF48464">
    <property type="entry name" value="ENTH/VHS domain"/>
    <property type="match status" value="1"/>
</dbReference>
<dbReference type="GO" id="GO:0006897">
    <property type="term" value="P:endocytosis"/>
    <property type="evidence" value="ECO:0007669"/>
    <property type="project" value="TreeGrafter"/>
</dbReference>